<evidence type="ECO:0000313" key="3">
    <source>
        <dbReference type="Proteomes" id="UP001530400"/>
    </source>
</evidence>
<reference evidence="2 3" key="1">
    <citation type="submission" date="2024-10" db="EMBL/GenBank/DDBJ databases">
        <title>Updated reference genomes for cyclostephanoid diatoms.</title>
        <authorList>
            <person name="Roberts W.R."/>
            <person name="Alverson A.J."/>
        </authorList>
    </citation>
    <scope>NUCLEOTIDE SEQUENCE [LARGE SCALE GENOMIC DNA]</scope>
    <source>
        <strain evidence="2 3">AJA010-31</strain>
    </source>
</reference>
<feature type="compositionally biased region" description="Basic residues" evidence="1">
    <location>
        <begin position="24"/>
        <end position="33"/>
    </location>
</feature>
<evidence type="ECO:0000256" key="1">
    <source>
        <dbReference type="SAM" id="MobiDB-lite"/>
    </source>
</evidence>
<name>A0ABD3NLB5_9STRA</name>
<feature type="region of interest" description="Disordered" evidence="1">
    <location>
        <begin position="12"/>
        <end position="33"/>
    </location>
</feature>
<gene>
    <name evidence="2" type="ORF">ACHAWO_007251</name>
</gene>
<proteinExistence type="predicted"/>
<accession>A0ABD3NLB5</accession>
<evidence type="ECO:0000313" key="2">
    <source>
        <dbReference type="EMBL" id="KAL3776593.1"/>
    </source>
</evidence>
<dbReference type="AlphaFoldDB" id="A0ABD3NLB5"/>
<dbReference type="EMBL" id="JALLPJ020001092">
    <property type="protein sequence ID" value="KAL3776593.1"/>
    <property type="molecule type" value="Genomic_DNA"/>
</dbReference>
<keyword evidence="3" id="KW-1185">Reference proteome</keyword>
<organism evidence="2 3">
    <name type="scientific">Cyclotella atomus</name>
    <dbReference type="NCBI Taxonomy" id="382360"/>
    <lineage>
        <taxon>Eukaryota</taxon>
        <taxon>Sar</taxon>
        <taxon>Stramenopiles</taxon>
        <taxon>Ochrophyta</taxon>
        <taxon>Bacillariophyta</taxon>
        <taxon>Coscinodiscophyceae</taxon>
        <taxon>Thalassiosirophycidae</taxon>
        <taxon>Stephanodiscales</taxon>
        <taxon>Stephanodiscaceae</taxon>
        <taxon>Cyclotella</taxon>
    </lineage>
</organism>
<comment type="caution">
    <text evidence="2">The sequence shown here is derived from an EMBL/GenBank/DDBJ whole genome shotgun (WGS) entry which is preliminary data.</text>
</comment>
<dbReference type="Proteomes" id="UP001530400">
    <property type="component" value="Unassembled WGS sequence"/>
</dbReference>
<sequence length="175" mass="19780">MAPECTIPIKSRKCTNEDSPRHSQQQHKMKKQVRFKDTSTLVVTAPKTSSELEEVWYSKRALAQFKLDAKRDALALTQTSPANAINNVAYSIAMGIPRACTVTNEEKEAINGVEHMISPEVMRVLVQRRKKTISNVLNEQNIQRSSGIYDPARLAIVSRKHSDFTTELRRRTASL</sequence>
<protein>
    <submittedName>
        <fullName evidence="2">Uncharacterized protein</fullName>
    </submittedName>
</protein>